<evidence type="ECO:0000313" key="11">
    <source>
        <dbReference type="EMBL" id="KAB7496840.1"/>
    </source>
</evidence>
<keyword evidence="8 9" id="KW-0472">Membrane</keyword>
<dbReference type="GO" id="GO:0046961">
    <property type="term" value="F:proton-transporting ATPase activity, rotational mechanism"/>
    <property type="evidence" value="ECO:0007669"/>
    <property type="project" value="InterPro"/>
</dbReference>
<keyword evidence="4 9" id="KW-0812">Transmembrane</keyword>
<evidence type="ECO:0000256" key="6">
    <source>
        <dbReference type="ARBA" id="ARBA00022989"/>
    </source>
</evidence>
<name>A0A5N5SVZ1_9CRUS</name>
<keyword evidence="3 9" id="KW-0813">Transport</keyword>
<accession>A0A5N5SVZ1</accession>
<reference evidence="11 12" key="1">
    <citation type="journal article" date="2019" name="PLoS Biol.">
        <title>Sex chromosomes control vertical transmission of feminizing Wolbachia symbionts in an isopod.</title>
        <authorList>
            <person name="Becking T."/>
            <person name="Chebbi M.A."/>
            <person name="Giraud I."/>
            <person name="Moumen B."/>
            <person name="Laverre T."/>
            <person name="Caubet Y."/>
            <person name="Peccoud J."/>
            <person name="Gilbert C."/>
            <person name="Cordaux R."/>
        </authorList>
    </citation>
    <scope>NUCLEOTIDE SEQUENCE [LARGE SCALE GENOMIC DNA]</scope>
    <source>
        <strain evidence="11">ANa2</strain>
        <tissue evidence="11">Whole body excluding digestive tract and cuticle</tissue>
    </source>
</reference>
<evidence type="ECO:0000256" key="4">
    <source>
        <dbReference type="ARBA" id="ARBA00022692"/>
    </source>
</evidence>
<sequence>MTSIFRSEEMALCQLFLSSETAYNCVSELGEIGLVQFRDLNPDVNAFQKKFVHEIRRCEEMERKLRYLETEAEKDDIEIVDQGDNPEAPQPREMIDFEATFEKLENELREVNTNAETLKKNFLELTELKYVLEASQVFFAERDTEPSSNLSQNLLPAEEGPTQGPVQLGFVAGVIERSRMAMFERMLWRVCRGNAFVRRQDIPTPLPDPLTGQDLNKIVFLIFFQGEQLKVKVKKICEGCRSTLYPCPETAAERKEMIDGVKNRLEDLNTVLSQTNDHRHRVLVAAAKHLRVWFIKVRKIKGIYFTLNKFNFDVTNKCLIAEAWIPEIDLTRIKMALCKGAERSGSTMEPILNRMDTRTQPPTFHRRNRFTSGFQNLIDAYAICTYREINPGLFTTTTFPFLFAIMFGDCGHGIIMALFALYLVVKEKAIIAAKSKAEIFNMLFAGRYIILLMGLFSIYTGFIYNDVFSKSFNIFGSRFHVGNISRTAVLQDHKTQFMLNPADPTDYEATPYPMGMDPIWQLSLNKITFQNSFKMKISVIVGIIHMTFGIVLSFLNYRHFKKTIDIVFQFIPQIIFLMGLFGYLCFLVVYKWFNYSGLNDSPFLGHLKKIIATVKILTCTPNQYNVQVTLILICLIMVPILLLPKPLILKKQHEKRMKLRSRESHAYEQDIGEPEEEEEKFEFSEVFIHQAIHTIEFVLGCISHTASYLRLWALSLAHAQLSEVLWMMIFRIVKYGNRVYNGVSNLRRLVLLNYSNFSGYGRFVSILTHSSITLISFIRWSSAQNSCMVKGTLLSPSVLSILLMLKMSKYIRTDFTSTSDDKTVHILSRYHYPDIKKMILDIIYIPNQII</sequence>
<dbReference type="InterPro" id="IPR002490">
    <property type="entry name" value="V-ATPase_116kDa_su"/>
</dbReference>
<comment type="similarity">
    <text evidence="2 9">Belongs to the V-ATPase 116 kDa subunit family.</text>
</comment>
<keyword evidence="10" id="KW-0175">Coiled coil</keyword>
<evidence type="ECO:0000256" key="3">
    <source>
        <dbReference type="ARBA" id="ARBA00022448"/>
    </source>
</evidence>
<dbReference type="Proteomes" id="UP000326759">
    <property type="component" value="Unassembled WGS sequence"/>
</dbReference>
<keyword evidence="5 9" id="KW-0375">Hydrogen ion transport</keyword>
<evidence type="ECO:0000256" key="5">
    <source>
        <dbReference type="ARBA" id="ARBA00022781"/>
    </source>
</evidence>
<dbReference type="PANTHER" id="PTHR11629:SF63">
    <property type="entry name" value="V-TYPE PROTON ATPASE SUBUNIT A"/>
    <property type="match status" value="1"/>
</dbReference>
<dbReference type="PIRSF" id="PIRSF001293">
    <property type="entry name" value="ATP6V0A1"/>
    <property type="match status" value="1"/>
</dbReference>
<keyword evidence="6 9" id="KW-1133">Transmembrane helix</keyword>
<evidence type="ECO:0000256" key="7">
    <source>
        <dbReference type="ARBA" id="ARBA00023065"/>
    </source>
</evidence>
<feature type="transmembrane region" description="Helical" evidence="9">
    <location>
        <begin position="445"/>
        <end position="464"/>
    </location>
</feature>
<dbReference type="OrthoDB" id="10264220at2759"/>
<dbReference type="AlphaFoldDB" id="A0A5N5SVZ1"/>
<evidence type="ECO:0000256" key="8">
    <source>
        <dbReference type="ARBA" id="ARBA00023136"/>
    </source>
</evidence>
<evidence type="ECO:0000256" key="1">
    <source>
        <dbReference type="ARBA" id="ARBA00004141"/>
    </source>
</evidence>
<feature type="transmembrane region" description="Helical" evidence="9">
    <location>
        <begin position="567"/>
        <end position="593"/>
    </location>
</feature>
<organism evidence="11 12">
    <name type="scientific">Armadillidium nasatum</name>
    <dbReference type="NCBI Taxonomy" id="96803"/>
    <lineage>
        <taxon>Eukaryota</taxon>
        <taxon>Metazoa</taxon>
        <taxon>Ecdysozoa</taxon>
        <taxon>Arthropoda</taxon>
        <taxon>Crustacea</taxon>
        <taxon>Multicrustacea</taxon>
        <taxon>Malacostraca</taxon>
        <taxon>Eumalacostraca</taxon>
        <taxon>Peracarida</taxon>
        <taxon>Isopoda</taxon>
        <taxon>Oniscidea</taxon>
        <taxon>Crinocheta</taxon>
        <taxon>Armadillidiidae</taxon>
        <taxon>Armadillidium</taxon>
    </lineage>
</organism>
<dbReference type="GO" id="GO:0005886">
    <property type="term" value="C:plasma membrane"/>
    <property type="evidence" value="ECO:0007669"/>
    <property type="project" value="TreeGrafter"/>
</dbReference>
<evidence type="ECO:0000256" key="9">
    <source>
        <dbReference type="RuleBase" id="RU361189"/>
    </source>
</evidence>
<dbReference type="InterPro" id="IPR026028">
    <property type="entry name" value="V-type_ATPase_116kDa_su_euka"/>
</dbReference>
<feature type="transmembrane region" description="Helical" evidence="9">
    <location>
        <begin position="630"/>
        <end position="649"/>
    </location>
</feature>
<protein>
    <recommendedName>
        <fullName evidence="9">V-type proton ATPase subunit a</fullName>
    </recommendedName>
</protein>
<comment type="subcellular location">
    <subcellularLocation>
        <location evidence="1">Membrane</location>
        <topology evidence="1">Multi-pass membrane protein</topology>
    </subcellularLocation>
</comment>
<evidence type="ECO:0000313" key="12">
    <source>
        <dbReference type="Proteomes" id="UP000326759"/>
    </source>
</evidence>
<evidence type="ECO:0000256" key="10">
    <source>
        <dbReference type="SAM" id="Coils"/>
    </source>
</evidence>
<evidence type="ECO:0000256" key="2">
    <source>
        <dbReference type="ARBA" id="ARBA00009904"/>
    </source>
</evidence>
<dbReference type="GO" id="GO:0051117">
    <property type="term" value="F:ATPase binding"/>
    <property type="evidence" value="ECO:0007669"/>
    <property type="project" value="TreeGrafter"/>
</dbReference>
<gene>
    <name evidence="11" type="ORF">Anas_06112</name>
</gene>
<comment type="caution">
    <text evidence="11">The sequence shown here is derived from an EMBL/GenBank/DDBJ whole genome shotgun (WGS) entry which is preliminary data.</text>
</comment>
<dbReference type="EMBL" id="SEYY01020980">
    <property type="protein sequence ID" value="KAB7496840.1"/>
    <property type="molecule type" value="Genomic_DNA"/>
</dbReference>
<dbReference type="PANTHER" id="PTHR11629">
    <property type="entry name" value="VACUOLAR PROTON ATPASES"/>
    <property type="match status" value="1"/>
</dbReference>
<dbReference type="Pfam" id="PF01496">
    <property type="entry name" value="V_ATPase_I"/>
    <property type="match status" value="1"/>
</dbReference>
<comment type="function">
    <text evidence="9">Essential component of the vacuolar proton pump (V-ATPase), a multimeric enzyme that catalyzes the translocation of protons across the membranes. Required for assembly and activity of the V-ATPase.</text>
</comment>
<keyword evidence="7 9" id="KW-0406">Ion transport</keyword>
<dbReference type="GO" id="GO:0007035">
    <property type="term" value="P:vacuolar acidification"/>
    <property type="evidence" value="ECO:0007669"/>
    <property type="project" value="TreeGrafter"/>
</dbReference>
<dbReference type="GO" id="GO:0000220">
    <property type="term" value="C:vacuolar proton-transporting V-type ATPase, V0 domain"/>
    <property type="evidence" value="ECO:0007669"/>
    <property type="project" value="InterPro"/>
</dbReference>
<feature type="coiled-coil region" evidence="10">
    <location>
        <begin position="58"/>
        <end position="128"/>
    </location>
</feature>
<feature type="transmembrane region" description="Helical" evidence="9">
    <location>
        <begin position="537"/>
        <end position="555"/>
    </location>
</feature>
<proteinExistence type="inferred from homology"/>
<keyword evidence="12" id="KW-1185">Reference proteome</keyword>
<feature type="transmembrane region" description="Helical" evidence="9">
    <location>
        <begin position="401"/>
        <end position="425"/>
    </location>
</feature>